<organism evidence="3 4">
    <name type="scientific">Streptomyces massasporeus</name>
    <dbReference type="NCBI Taxonomy" id="67324"/>
    <lineage>
        <taxon>Bacteria</taxon>
        <taxon>Bacillati</taxon>
        <taxon>Actinomycetota</taxon>
        <taxon>Actinomycetes</taxon>
        <taxon>Kitasatosporales</taxon>
        <taxon>Streptomycetaceae</taxon>
        <taxon>Streptomyces</taxon>
    </lineage>
</organism>
<dbReference type="Pfam" id="PF10935">
    <property type="entry name" value="DUF2637"/>
    <property type="match status" value="1"/>
</dbReference>
<protein>
    <submittedName>
        <fullName evidence="3">DUF2637 domain-containing protein</fullName>
    </submittedName>
</protein>
<comment type="caution">
    <text evidence="3">The sequence shown here is derived from an EMBL/GenBank/DDBJ whole genome shotgun (WGS) entry which is preliminary data.</text>
</comment>
<dbReference type="EMBL" id="JBIAFP010000008">
    <property type="protein sequence ID" value="MFE9226081.1"/>
    <property type="molecule type" value="Genomic_DNA"/>
</dbReference>
<name>A0ABW6LC96_9ACTN</name>
<evidence type="ECO:0000256" key="2">
    <source>
        <dbReference type="SAM" id="Phobius"/>
    </source>
</evidence>
<gene>
    <name evidence="3" type="ORF">ACFYM3_15870</name>
</gene>
<evidence type="ECO:0000313" key="4">
    <source>
        <dbReference type="Proteomes" id="UP001601288"/>
    </source>
</evidence>
<feature type="transmembrane region" description="Helical" evidence="2">
    <location>
        <begin position="65"/>
        <end position="85"/>
    </location>
</feature>
<feature type="compositionally biased region" description="Low complexity" evidence="1">
    <location>
        <begin position="260"/>
        <end position="284"/>
    </location>
</feature>
<feature type="compositionally biased region" description="Pro residues" evidence="1">
    <location>
        <begin position="285"/>
        <end position="306"/>
    </location>
</feature>
<feature type="region of interest" description="Disordered" evidence="1">
    <location>
        <begin position="260"/>
        <end position="313"/>
    </location>
</feature>
<feature type="transmembrane region" description="Helical" evidence="2">
    <location>
        <begin position="97"/>
        <end position="119"/>
    </location>
</feature>
<feature type="transmembrane region" description="Helical" evidence="2">
    <location>
        <begin position="125"/>
        <end position="147"/>
    </location>
</feature>
<dbReference type="InterPro" id="IPR021235">
    <property type="entry name" value="DUF2637"/>
</dbReference>
<keyword evidence="2" id="KW-0812">Transmembrane</keyword>
<feature type="transmembrane region" description="Helical" evidence="2">
    <location>
        <begin position="28"/>
        <end position="49"/>
    </location>
</feature>
<keyword evidence="2" id="KW-1133">Transmembrane helix</keyword>
<evidence type="ECO:0000256" key="1">
    <source>
        <dbReference type="SAM" id="MobiDB-lite"/>
    </source>
</evidence>
<keyword evidence="2" id="KW-0472">Membrane</keyword>
<sequence length="391" mass="42124">MRARKGRAKQPRPLTESGVPPLTRWERFGAVLTSLLAVGVGALGFYASFDAVSLKAVSWGFDDPWVLPVSIDSAIPVFTAANLYLIRMDMALAWVRFVPWALSLITCALNVAAGNSLWAKVAHGAISLLWVGVSEIAAHVYAVRIGAATGRRRRLDKVRWKRWLLSPGPTFVLWRRMNLWEQESYDTVLKLEQERLVYQAKLRGRFGRKWRRKAPVEALLPLRLARNGIPLAETAPDGLAAAGIETTGPFAALPAPAAGGAKPLAPVPAAQTTPRRVTATVPTPTAAPPSAPSPAPAPAAQPPAPTPAATSTPLTEAQVYDMIKDAIQARDIDRFNSGDLTGSAIGRAMGQTAQNGRKVRRRLLSTYAANLLNQTLPDNFTVEDVMTAALP</sequence>
<reference evidence="3 4" key="1">
    <citation type="submission" date="2024-10" db="EMBL/GenBank/DDBJ databases">
        <title>The Natural Products Discovery Center: Release of the First 8490 Sequenced Strains for Exploring Actinobacteria Biosynthetic Diversity.</title>
        <authorList>
            <person name="Kalkreuter E."/>
            <person name="Kautsar S.A."/>
            <person name="Yang D."/>
            <person name="Bader C.D."/>
            <person name="Teijaro C.N."/>
            <person name="Fluegel L."/>
            <person name="Davis C.M."/>
            <person name="Simpson J.R."/>
            <person name="Lauterbach L."/>
            <person name="Steele A.D."/>
            <person name="Gui C."/>
            <person name="Meng S."/>
            <person name="Li G."/>
            <person name="Viehrig K."/>
            <person name="Ye F."/>
            <person name="Su P."/>
            <person name="Kiefer A.F."/>
            <person name="Nichols A."/>
            <person name="Cepeda A.J."/>
            <person name="Yan W."/>
            <person name="Fan B."/>
            <person name="Jiang Y."/>
            <person name="Adhikari A."/>
            <person name="Zheng C.-J."/>
            <person name="Schuster L."/>
            <person name="Cowan T.M."/>
            <person name="Smanski M.J."/>
            <person name="Chevrette M.G."/>
            <person name="De Carvalho L.P.S."/>
            <person name="Shen B."/>
        </authorList>
    </citation>
    <scope>NUCLEOTIDE SEQUENCE [LARGE SCALE GENOMIC DNA]</scope>
    <source>
        <strain evidence="3 4">NPDC007066</strain>
    </source>
</reference>
<dbReference type="RefSeq" id="WP_358278863.1">
    <property type="nucleotide sequence ID" value="NZ_JBEYGJ010000003.1"/>
</dbReference>
<keyword evidence="4" id="KW-1185">Reference proteome</keyword>
<accession>A0ABW6LC96</accession>
<evidence type="ECO:0000313" key="3">
    <source>
        <dbReference type="EMBL" id="MFE9226081.1"/>
    </source>
</evidence>
<proteinExistence type="predicted"/>
<dbReference type="Proteomes" id="UP001601288">
    <property type="component" value="Unassembled WGS sequence"/>
</dbReference>